<dbReference type="GO" id="GO:0008353">
    <property type="term" value="F:RNA polymerase II CTD heptapeptide repeat kinase activity"/>
    <property type="evidence" value="ECO:0007669"/>
    <property type="project" value="UniProtKB-EC"/>
</dbReference>
<reference evidence="8" key="1">
    <citation type="submission" date="2018-08" db="EMBL/GenBank/DDBJ databases">
        <authorList>
            <person name="Rossello M."/>
        </authorList>
    </citation>
    <scope>NUCLEOTIDE SEQUENCE [LARGE SCALE GENOMIC DNA]</scope>
    <source>
        <strain evidence="8">cv. Chinese Spring</strain>
    </source>
</reference>
<dbReference type="Gramene" id="TraesJAG7A03G03872810.1">
    <property type="protein sequence ID" value="TraesJAG7A03G03872810.1.CDS1"/>
    <property type="gene ID" value="TraesJAG7A03G03872810"/>
</dbReference>
<dbReference type="InterPro" id="IPR000719">
    <property type="entry name" value="Prot_kinase_dom"/>
</dbReference>
<dbReference type="Gramene" id="TraesMAC7A03G03891950.1">
    <property type="protein sequence ID" value="TraesMAC7A03G03891950.1.CDS1"/>
    <property type="gene ID" value="TraesMAC7A03G03891950"/>
</dbReference>
<dbReference type="Gramene" id="TraesNOR7A03G03933830.1">
    <property type="protein sequence ID" value="TraesNOR7A03G03933830.1.CDS1"/>
    <property type="gene ID" value="TraesNOR7A03G03933830"/>
</dbReference>
<dbReference type="Gramene" id="TraesKAR7A01G0153670.1">
    <property type="protein sequence ID" value="cds.TraesKAR7A01G0153670.1"/>
    <property type="gene ID" value="TraesKAR7A01G0153670"/>
</dbReference>
<dbReference type="STRING" id="4565.A0A3B6RHX1"/>
<protein>
    <recommendedName>
        <fullName evidence="1">[RNA-polymerase]-subunit kinase</fullName>
        <ecNumber evidence="1">2.7.11.23</ecNumber>
    </recommendedName>
</protein>
<dbReference type="GO" id="GO:0004674">
    <property type="term" value="F:protein serine/threonine kinase activity"/>
    <property type="evidence" value="ECO:0000318"/>
    <property type="project" value="GO_Central"/>
</dbReference>
<dbReference type="Gramene" id="TraesARI7A03G03862460.1">
    <property type="protein sequence ID" value="TraesARI7A03G03862460.1.CDS1"/>
    <property type="gene ID" value="TraesARI7A03G03862460"/>
</dbReference>
<dbReference type="InterPro" id="IPR011009">
    <property type="entry name" value="Kinase-like_dom_sf"/>
</dbReference>
<dbReference type="Gramene" id="TraesWEE_scaffold_064579_01G000100.1">
    <property type="protein sequence ID" value="TraesWEE_scaffold_064579_01G000100.1"/>
    <property type="gene ID" value="TraesWEE_scaffold_064579_01G000100"/>
</dbReference>
<dbReference type="PaxDb" id="4565-Traes_3AS_0708CB87C.1"/>
<dbReference type="Gramene" id="TraesCS7A03G0574500.1">
    <property type="protein sequence ID" value="TraesCS7A03G0574500.1.CDS1"/>
    <property type="gene ID" value="TraesCS7A03G0574500"/>
</dbReference>
<reference evidence="8" key="2">
    <citation type="submission" date="2018-10" db="UniProtKB">
        <authorList>
            <consortium name="EnsemblPlants"/>
        </authorList>
    </citation>
    <scope>IDENTIFICATION</scope>
</reference>
<dbReference type="Gramene" id="TraesPARA_EIv1.0_2282690.1">
    <property type="protein sequence ID" value="TraesPARA_EIv1.0_2282690.1.CDS1"/>
    <property type="gene ID" value="TraesPARA_EIv1.0_2282690"/>
</dbReference>
<dbReference type="EC" id="2.7.11.23" evidence="1"/>
<dbReference type="GO" id="GO:0005634">
    <property type="term" value="C:nucleus"/>
    <property type="evidence" value="ECO:0000318"/>
    <property type="project" value="GO_Central"/>
</dbReference>
<evidence type="ECO:0000256" key="5">
    <source>
        <dbReference type="ARBA" id="ARBA00049280"/>
    </source>
</evidence>
<dbReference type="SUPFAM" id="SSF56112">
    <property type="entry name" value="Protein kinase-like (PK-like)"/>
    <property type="match status" value="1"/>
</dbReference>
<dbReference type="InterPro" id="IPR050108">
    <property type="entry name" value="CDK"/>
</dbReference>
<dbReference type="Gramene" id="TraesLAC7A03G03843610.1">
    <property type="protein sequence ID" value="TraesLAC7A03G03843610.1.CDS1"/>
    <property type="gene ID" value="TraesLAC7A03G03843610"/>
</dbReference>
<evidence type="ECO:0000313" key="8">
    <source>
        <dbReference type="EnsemblPlants" id="TraesCS7A02G249800.1.cds1"/>
    </source>
</evidence>
<dbReference type="PANTHER" id="PTHR24056">
    <property type="entry name" value="CELL DIVISION PROTEIN KINASE"/>
    <property type="match status" value="1"/>
</dbReference>
<evidence type="ECO:0000256" key="2">
    <source>
        <dbReference type="ARBA" id="ARBA00022553"/>
    </source>
</evidence>
<dbReference type="Gramene" id="TraesROB_scaffold_080718_01G000100.1">
    <property type="protein sequence ID" value="TraesROB_scaffold_080718_01G000100.1"/>
    <property type="gene ID" value="TraesROB_scaffold_080718_01G000100"/>
</dbReference>
<dbReference type="Gene3D" id="3.30.200.20">
    <property type="entry name" value="Phosphorylase Kinase, domain 1"/>
    <property type="match status" value="1"/>
</dbReference>
<proteinExistence type="predicted"/>
<dbReference type="AlphaFoldDB" id="A0A3B6RHX1"/>
<dbReference type="SMR" id="A0A3B6RHX1"/>
<dbReference type="Gramene" id="TraesSYM7A03G03842160.1">
    <property type="protein sequence ID" value="TraesSYM7A03G03842160.1.CDS1"/>
    <property type="gene ID" value="TraesSYM7A03G03842160"/>
</dbReference>
<dbReference type="OMA" id="ADKEMSC"/>
<dbReference type="Gramene" id="TraesCLE_scaffold_066733_01G000200.1">
    <property type="protein sequence ID" value="TraesCLE_scaffold_066733_01G000200.1"/>
    <property type="gene ID" value="TraesCLE_scaffold_066733_01G000200"/>
</dbReference>
<dbReference type="Gramene" id="TraesSTA7A03G03886250.1">
    <property type="protein sequence ID" value="TraesSTA7A03G03886250.1.CDS1"/>
    <property type="gene ID" value="TraesSTA7A03G03886250"/>
</dbReference>
<dbReference type="KEGG" id="taes:123150968"/>
<keyword evidence="4 6" id="KW-0067">ATP-binding</keyword>
<dbReference type="Gramene" id="TraesJUL7A03G03926340.1">
    <property type="protein sequence ID" value="TraesJUL7A03G03926340.1.CDS1"/>
    <property type="gene ID" value="TraesJUL7A03G03926340"/>
</dbReference>
<keyword evidence="2" id="KW-0597">Phosphoprotein</keyword>
<keyword evidence="3 6" id="KW-0547">Nucleotide-binding</keyword>
<dbReference type="Gramene" id="TraesCAD_scaffold_026475_01G000600.1">
    <property type="protein sequence ID" value="TraesCAD_scaffold_026475_01G000600.1"/>
    <property type="gene ID" value="TraesCAD_scaffold_026475_01G000600"/>
</dbReference>
<dbReference type="EnsemblPlants" id="TraesCS7A02G249800.1">
    <property type="protein sequence ID" value="TraesCS7A02G249800.1.cds1"/>
    <property type="gene ID" value="TraesCS7A02G249800"/>
</dbReference>
<dbReference type="GO" id="GO:0005524">
    <property type="term" value="F:ATP binding"/>
    <property type="evidence" value="ECO:0007669"/>
    <property type="project" value="UniProtKB-UniRule"/>
</dbReference>
<dbReference type="GeneID" id="123150968"/>
<feature type="domain" description="Protein kinase" evidence="7">
    <location>
        <begin position="36"/>
        <end position="323"/>
    </location>
</feature>
<dbReference type="PANTHER" id="PTHR24056:SF395">
    <property type="entry name" value="PROTEIN KINASE DOMAIN-CONTAINING PROTEIN"/>
    <property type="match status" value="1"/>
</dbReference>
<accession>A0A3B6RHX1</accession>
<evidence type="ECO:0000256" key="1">
    <source>
        <dbReference type="ARBA" id="ARBA00012409"/>
    </source>
</evidence>
<dbReference type="PROSITE" id="PS00107">
    <property type="entry name" value="PROTEIN_KINASE_ATP"/>
    <property type="match status" value="1"/>
</dbReference>
<dbReference type="OrthoDB" id="612047at2759"/>
<evidence type="ECO:0000313" key="9">
    <source>
        <dbReference type="Proteomes" id="UP000019116"/>
    </source>
</evidence>
<dbReference type="PROSITE" id="PS50011">
    <property type="entry name" value="PROTEIN_KINASE_DOM"/>
    <property type="match status" value="1"/>
</dbReference>
<evidence type="ECO:0000256" key="6">
    <source>
        <dbReference type="PROSITE-ProRule" id="PRU10141"/>
    </source>
</evidence>
<dbReference type="Gramene" id="TraesLDM7A03G03895360.1">
    <property type="protein sequence ID" value="TraesLDM7A03G03895360.1.CDS1"/>
    <property type="gene ID" value="TraesLDM7A03G03895360"/>
</dbReference>
<evidence type="ECO:0000256" key="3">
    <source>
        <dbReference type="ARBA" id="ARBA00022741"/>
    </source>
</evidence>
<gene>
    <name evidence="8" type="primary">LOC123150968</name>
</gene>
<dbReference type="InterPro" id="IPR017441">
    <property type="entry name" value="Protein_kinase_ATP_BS"/>
</dbReference>
<feature type="binding site" evidence="6">
    <location>
        <position position="65"/>
    </location>
    <ligand>
        <name>ATP</name>
        <dbReference type="ChEBI" id="CHEBI:30616"/>
    </ligand>
</feature>
<evidence type="ECO:0000259" key="7">
    <source>
        <dbReference type="PROSITE" id="PS50011"/>
    </source>
</evidence>
<dbReference type="Pfam" id="PF00069">
    <property type="entry name" value="Pkinase"/>
    <property type="match status" value="1"/>
</dbReference>
<dbReference type="RefSeq" id="XP_044426701.1">
    <property type="nucleotide sequence ID" value="XM_044570766.1"/>
</dbReference>
<name>A0A3B6RHX1_WHEAT</name>
<evidence type="ECO:0000256" key="4">
    <source>
        <dbReference type="ARBA" id="ARBA00022840"/>
    </source>
</evidence>
<comment type="catalytic activity">
    <reaction evidence="5">
        <text>[DNA-directed RNA polymerase] + ATP = phospho-[DNA-directed RNA polymerase] + ADP + H(+)</text>
        <dbReference type="Rhea" id="RHEA:10216"/>
        <dbReference type="Rhea" id="RHEA-COMP:11321"/>
        <dbReference type="Rhea" id="RHEA-COMP:11322"/>
        <dbReference type="ChEBI" id="CHEBI:15378"/>
        <dbReference type="ChEBI" id="CHEBI:30616"/>
        <dbReference type="ChEBI" id="CHEBI:43176"/>
        <dbReference type="ChEBI" id="CHEBI:68546"/>
        <dbReference type="ChEBI" id="CHEBI:456216"/>
        <dbReference type="EC" id="2.7.11.23"/>
    </reaction>
</comment>
<sequence>MAFTCKRPAASLDGHASQPGAMCRKRRRVIGTTYDYDQESCLGRGKFGAVVKARCRATGQVVAIKSLHDPADPREVLREARFLEACGGHPHIVGFRGVTLDYVTDELCLVMDYVEGKSLKLLLSERSGGLPEATVCTFMWQLLTAAKKMHRCHVVHRDINPANILVGGEEAGRGFVKICDLGVAMSMSEAPPYEEEAGMGEYRAPEMLLGKEDYDALVDTWSLGCVMAEMLTGERIFRAAEFISLFQRIFEVVGVPDDTTWPGFTSLPHAAPPPLVPGQQSTLRDLFPEEVLSAEGFQVLNGLLTCNPDKRLTATAALKLPWFATAAANARPSAPTAAAAAAKIDTMALSIKEEVVEFAPLMPPRKRVTAKKTLIRKKAPLIVPPAT</sequence>
<organism evidence="8">
    <name type="scientific">Triticum aestivum</name>
    <name type="common">Wheat</name>
    <dbReference type="NCBI Taxonomy" id="4565"/>
    <lineage>
        <taxon>Eukaryota</taxon>
        <taxon>Viridiplantae</taxon>
        <taxon>Streptophyta</taxon>
        <taxon>Embryophyta</taxon>
        <taxon>Tracheophyta</taxon>
        <taxon>Spermatophyta</taxon>
        <taxon>Magnoliopsida</taxon>
        <taxon>Liliopsida</taxon>
        <taxon>Poales</taxon>
        <taxon>Poaceae</taxon>
        <taxon>BOP clade</taxon>
        <taxon>Pooideae</taxon>
        <taxon>Triticodae</taxon>
        <taxon>Triticeae</taxon>
        <taxon>Triticinae</taxon>
        <taxon>Triticum</taxon>
    </lineage>
</organism>
<dbReference type="Gramene" id="TraesCS7A02G249800.1">
    <property type="protein sequence ID" value="TraesCS7A02G249800.1.cds1"/>
    <property type="gene ID" value="TraesCS7A02G249800"/>
</dbReference>
<keyword evidence="9" id="KW-1185">Reference proteome</keyword>
<dbReference type="Gene3D" id="1.10.510.10">
    <property type="entry name" value="Transferase(Phosphotransferase) domain 1"/>
    <property type="match status" value="1"/>
</dbReference>
<dbReference type="Proteomes" id="UP000019116">
    <property type="component" value="Chromosome 7A"/>
</dbReference>